<name>A0AAN7ZCQ7_9PEZI</name>
<reference evidence="3 4" key="1">
    <citation type="submission" date="2023-10" db="EMBL/GenBank/DDBJ databases">
        <title>Draft genome sequence of Xylaria bambusicola isolate GMP-LS, the root and basal stem rot pathogen of sugarcane in Indonesia.</title>
        <authorList>
            <person name="Selvaraj P."/>
            <person name="Muralishankar V."/>
            <person name="Muruganantham S."/>
            <person name="Sp S."/>
            <person name="Haryani S."/>
            <person name="Lau K.J.X."/>
            <person name="Naqvi N.I."/>
        </authorList>
    </citation>
    <scope>NUCLEOTIDE SEQUENCE [LARGE SCALE GENOMIC DNA]</scope>
    <source>
        <strain evidence="3">GMP-LS</strain>
    </source>
</reference>
<keyword evidence="2" id="KW-0812">Transmembrane</keyword>
<sequence length="298" mass="32730">MRQQAEPGIARWAAPGLSTRSTSAFHTSSARRADLQITRRSSSRRRSKRCQLSKREDDGDEEEDSSDDEDDRNDEDDENDESKKSNAGTIAGGVIGGVVLIVLIFFLLFWFKLRPERRRRRRKREEEEEKKRKQTQDEESVTEHNTVGYLQQQQQQHQAMPAGPEPVYARGGVSPPFGSATTTPNGGRPVSPPVQPHGTAASPAELASPVFADGCEPSPAQLDHGKPSSSPPPRYSTAFSATELPSPVDGIPVANGREPSSLPSALQPDYGTKDSYIRTRVESSWPGFHPADQPNPGY</sequence>
<evidence type="ECO:0000256" key="1">
    <source>
        <dbReference type="SAM" id="MobiDB-lite"/>
    </source>
</evidence>
<gene>
    <name evidence="3" type="ORF">RRF57_010191</name>
</gene>
<dbReference type="Gene3D" id="1.20.5.510">
    <property type="entry name" value="Single helix bin"/>
    <property type="match status" value="1"/>
</dbReference>
<dbReference type="CDD" id="cd12087">
    <property type="entry name" value="TM_EGFR-like"/>
    <property type="match status" value="1"/>
</dbReference>
<feature type="compositionally biased region" description="Basic and acidic residues" evidence="1">
    <location>
        <begin position="271"/>
        <end position="281"/>
    </location>
</feature>
<dbReference type="EMBL" id="JAWHQM010000042">
    <property type="protein sequence ID" value="KAK5634478.1"/>
    <property type="molecule type" value="Genomic_DNA"/>
</dbReference>
<accession>A0AAN7ZCQ7</accession>
<feature type="region of interest" description="Disordered" evidence="1">
    <location>
        <begin position="1"/>
        <end position="90"/>
    </location>
</feature>
<evidence type="ECO:0000313" key="4">
    <source>
        <dbReference type="Proteomes" id="UP001305414"/>
    </source>
</evidence>
<proteinExistence type="predicted"/>
<keyword evidence="4" id="KW-1185">Reference proteome</keyword>
<evidence type="ECO:0000313" key="3">
    <source>
        <dbReference type="EMBL" id="KAK5634478.1"/>
    </source>
</evidence>
<dbReference type="Proteomes" id="UP001305414">
    <property type="component" value="Unassembled WGS sequence"/>
</dbReference>
<keyword evidence="2" id="KW-1133">Transmembrane helix</keyword>
<evidence type="ECO:0000256" key="2">
    <source>
        <dbReference type="SAM" id="Phobius"/>
    </source>
</evidence>
<feature type="compositionally biased region" description="Acidic residues" evidence="1">
    <location>
        <begin position="58"/>
        <end position="80"/>
    </location>
</feature>
<protein>
    <submittedName>
        <fullName evidence="3">Uncharacterized protein</fullName>
    </submittedName>
</protein>
<feature type="compositionally biased region" description="Polar residues" evidence="1">
    <location>
        <begin position="18"/>
        <end position="30"/>
    </location>
</feature>
<organism evidence="3 4">
    <name type="scientific">Xylaria bambusicola</name>
    <dbReference type="NCBI Taxonomy" id="326684"/>
    <lineage>
        <taxon>Eukaryota</taxon>
        <taxon>Fungi</taxon>
        <taxon>Dikarya</taxon>
        <taxon>Ascomycota</taxon>
        <taxon>Pezizomycotina</taxon>
        <taxon>Sordariomycetes</taxon>
        <taxon>Xylariomycetidae</taxon>
        <taxon>Xylariales</taxon>
        <taxon>Xylariaceae</taxon>
        <taxon>Xylaria</taxon>
    </lineage>
</organism>
<comment type="caution">
    <text evidence="3">The sequence shown here is derived from an EMBL/GenBank/DDBJ whole genome shotgun (WGS) entry which is preliminary data.</text>
</comment>
<keyword evidence="2" id="KW-0472">Membrane</keyword>
<feature type="compositionally biased region" description="Basic residues" evidence="1">
    <location>
        <begin position="41"/>
        <end position="52"/>
    </location>
</feature>
<feature type="region of interest" description="Disordered" evidence="1">
    <location>
        <begin position="118"/>
        <end position="298"/>
    </location>
</feature>
<dbReference type="AlphaFoldDB" id="A0AAN7ZCQ7"/>
<feature type="transmembrane region" description="Helical" evidence="2">
    <location>
        <begin position="90"/>
        <end position="113"/>
    </location>
</feature>